<sequence length="77" mass="8239">MGRVGGNVDHVLIGHPQVHGKFAALYTIDGTTVRGAAIVNWPKALIACRLGMARGITVQDLRAKLEPQLEPPARRAS</sequence>
<dbReference type="EMBL" id="BAAAQG010000018">
    <property type="protein sequence ID" value="GAA1718282.1"/>
    <property type="molecule type" value="Genomic_DNA"/>
</dbReference>
<dbReference type="SUPFAM" id="SSF55424">
    <property type="entry name" value="FAD/NAD-linked reductases, dimerisation (C-terminal) domain"/>
    <property type="match status" value="1"/>
</dbReference>
<keyword evidence="2" id="KW-1185">Reference proteome</keyword>
<evidence type="ECO:0000313" key="1">
    <source>
        <dbReference type="EMBL" id="GAA1718282.1"/>
    </source>
</evidence>
<accession>A0ABN2J599</accession>
<comment type="caution">
    <text evidence="1">The sequence shown here is derived from an EMBL/GenBank/DDBJ whole genome shotgun (WGS) entry which is preliminary data.</text>
</comment>
<dbReference type="Gene3D" id="3.30.390.30">
    <property type="match status" value="1"/>
</dbReference>
<reference evidence="1 2" key="1">
    <citation type="journal article" date="2019" name="Int. J. Syst. Evol. Microbiol.">
        <title>The Global Catalogue of Microorganisms (GCM) 10K type strain sequencing project: providing services to taxonomists for standard genome sequencing and annotation.</title>
        <authorList>
            <consortium name="The Broad Institute Genomics Platform"/>
            <consortium name="The Broad Institute Genome Sequencing Center for Infectious Disease"/>
            <person name="Wu L."/>
            <person name="Ma J."/>
        </authorList>
    </citation>
    <scope>NUCLEOTIDE SEQUENCE [LARGE SCALE GENOMIC DNA]</scope>
    <source>
        <strain evidence="1 2">JCM 16002</strain>
    </source>
</reference>
<name>A0ABN2J599_9ACTN</name>
<protein>
    <submittedName>
        <fullName evidence="1">Uncharacterized protein</fullName>
    </submittedName>
</protein>
<organism evidence="1 2">
    <name type="scientific">Dietzia cercidiphylli</name>
    <dbReference type="NCBI Taxonomy" id="498199"/>
    <lineage>
        <taxon>Bacteria</taxon>
        <taxon>Bacillati</taxon>
        <taxon>Actinomycetota</taxon>
        <taxon>Actinomycetes</taxon>
        <taxon>Mycobacteriales</taxon>
        <taxon>Dietziaceae</taxon>
        <taxon>Dietzia</taxon>
    </lineage>
</organism>
<dbReference type="InterPro" id="IPR016156">
    <property type="entry name" value="FAD/NAD-linked_Rdtase_dimer_sf"/>
</dbReference>
<evidence type="ECO:0000313" key="2">
    <source>
        <dbReference type="Proteomes" id="UP001500383"/>
    </source>
</evidence>
<dbReference type="Proteomes" id="UP001500383">
    <property type="component" value="Unassembled WGS sequence"/>
</dbReference>
<gene>
    <name evidence="1" type="ORF">GCM10009831_30370</name>
</gene>
<proteinExistence type="predicted"/>